<keyword evidence="3" id="KW-1185">Reference proteome</keyword>
<dbReference type="RefSeq" id="WP_090165362.1">
    <property type="nucleotide sequence ID" value="NZ_FOFB01000002.1"/>
</dbReference>
<dbReference type="InParanoid" id="A0A1H9AQ48"/>
<feature type="transmembrane region" description="Helical" evidence="1">
    <location>
        <begin position="141"/>
        <end position="159"/>
    </location>
</feature>
<dbReference type="OrthoDB" id="1489587at2"/>
<keyword evidence="1" id="KW-0472">Membrane</keyword>
<proteinExistence type="predicted"/>
<organism evidence="2 3">
    <name type="scientific">Neolewinella agarilytica</name>
    <dbReference type="NCBI Taxonomy" id="478744"/>
    <lineage>
        <taxon>Bacteria</taxon>
        <taxon>Pseudomonadati</taxon>
        <taxon>Bacteroidota</taxon>
        <taxon>Saprospiria</taxon>
        <taxon>Saprospirales</taxon>
        <taxon>Lewinellaceae</taxon>
        <taxon>Neolewinella</taxon>
    </lineage>
</organism>
<evidence type="ECO:0008006" key="4">
    <source>
        <dbReference type="Google" id="ProtNLM"/>
    </source>
</evidence>
<protein>
    <recommendedName>
        <fullName evidence="4">Glycosyltransferase RgtA/B/C/D-like domain-containing protein</fullName>
    </recommendedName>
</protein>
<gene>
    <name evidence="2" type="ORF">SAMN05444359_102180</name>
</gene>
<name>A0A1H9AQ48_9BACT</name>
<evidence type="ECO:0000313" key="2">
    <source>
        <dbReference type="EMBL" id="SEP78671.1"/>
    </source>
</evidence>
<sequence length="565" mass="64762">MPPIPAQDRSFSTREWLLLIGVSLAYFFIYHWPLLSDPFHFQEDVVQHYLWLNTIRFDAEWADSFYPRTSGAIQPFGYYALLRSLVVFLDPLTISRWLPLPLTVLTVVYGTALFRRFFPLALALTGGLLITHYNLSESLGGLARAFCVPLLTAFAYYLVRGDKPWQLAAMLLLCALFYPPTLLINAGILVCWTVYRLLDSLKTKGKDWRRFFSPSGPVKWSFWLPVIGGGFLAVGVAWLHSHRIAVHPDLNGFLTDPEMRWLPEFGGEGRVAFSNLRDAPPGNILRYFVRSYFTFGYHVYFAYAGFLLAFGLAITFWKRLARPAIWLLAFAASTCFLYVLARELMPMLFLPDRYVNYPWRLLAGGILTFLAGGLYYCWPRKVVAGILTVALLAWGYIYRPPENVRYADVRPQNPIFEAVRATPPNAMIAAMPQVADMIPLFTNRSVFISSELSHALYFRAYYDYITPRFEAEWRAFAAPADSLDQVLGFMEEWNIDYLLTDRKQLEEMRFPTFAPYEERFSKQVAGREAGDLALLAIPESVGVLLEGRYQLLSLKEVEELVKTQR</sequence>
<feature type="transmembrane region" description="Helical" evidence="1">
    <location>
        <begin position="220"/>
        <end position="239"/>
    </location>
</feature>
<reference evidence="3" key="1">
    <citation type="submission" date="2016-10" db="EMBL/GenBank/DDBJ databases">
        <authorList>
            <person name="Varghese N."/>
            <person name="Submissions S."/>
        </authorList>
    </citation>
    <scope>NUCLEOTIDE SEQUENCE [LARGE SCALE GENOMIC DNA]</scope>
    <source>
        <strain evidence="3">DSM 24740</strain>
    </source>
</reference>
<keyword evidence="1" id="KW-1133">Transmembrane helix</keyword>
<feature type="transmembrane region" description="Helical" evidence="1">
    <location>
        <begin position="357"/>
        <end position="376"/>
    </location>
</feature>
<dbReference type="EMBL" id="FOFB01000002">
    <property type="protein sequence ID" value="SEP78671.1"/>
    <property type="molecule type" value="Genomic_DNA"/>
</dbReference>
<feature type="transmembrane region" description="Helical" evidence="1">
    <location>
        <begin position="171"/>
        <end position="195"/>
    </location>
</feature>
<keyword evidence="1" id="KW-0812">Transmembrane</keyword>
<evidence type="ECO:0000313" key="3">
    <source>
        <dbReference type="Proteomes" id="UP000199021"/>
    </source>
</evidence>
<dbReference type="Proteomes" id="UP000199021">
    <property type="component" value="Unassembled WGS sequence"/>
</dbReference>
<dbReference type="AlphaFoldDB" id="A0A1H9AQ48"/>
<evidence type="ECO:0000256" key="1">
    <source>
        <dbReference type="SAM" id="Phobius"/>
    </source>
</evidence>
<feature type="transmembrane region" description="Helical" evidence="1">
    <location>
        <begin position="94"/>
        <end position="110"/>
    </location>
</feature>
<feature type="transmembrane region" description="Helical" evidence="1">
    <location>
        <begin position="295"/>
        <end position="317"/>
    </location>
</feature>
<feature type="transmembrane region" description="Helical" evidence="1">
    <location>
        <begin position="16"/>
        <end position="35"/>
    </location>
</feature>
<accession>A0A1H9AQ48</accession>
<feature type="transmembrane region" description="Helical" evidence="1">
    <location>
        <begin position="323"/>
        <end position="345"/>
    </location>
</feature>